<organism evidence="4 5">
    <name type="scientific">Mammaliicoccus stepanovicii</name>
    <dbReference type="NCBI Taxonomy" id="643214"/>
    <lineage>
        <taxon>Bacteria</taxon>
        <taxon>Bacillati</taxon>
        <taxon>Bacillota</taxon>
        <taxon>Bacilli</taxon>
        <taxon>Bacillales</taxon>
        <taxon>Staphylococcaceae</taxon>
        <taxon>Mammaliicoccus</taxon>
    </lineage>
</organism>
<dbReference type="KEGG" id="sste:SAMEA4384403_0375"/>
<dbReference type="PROSITE" id="PS00211">
    <property type="entry name" value="ABC_TRANSPORTER_1"/>
    <property type="match status" value="1"/>
</dbReference>
<reference evidence="4 5" key="1">
    <citation type="submission" date="2017-06" db="EMBL/GenBank/DDBJ databases">
        <authorList>
            <consortium name="Pathogen Informatics"/>
        </authorList>
    </citation>
    <scope>NUCLEOTIDE SEQUENCE [LARGE SCALE GENOMIC DNA]</scope>
    <source>
        <strain evidence="4 5">NCTC13839</strain>
    </source>
</reference>
<dbReference type="EMBL" id="LT906462">
    <property type="protein sequence ID" value="SNV57743.1"/>
    <property type="molecule type" value="Genomic_DNA"/>
</dbReference>
<dbReference type="Pfam" id="PF00005">
    <property type="entry name" value="ABC_tran"/>
    <property type="match status" value="1"/>
</dbReference>
<evidence type="ECO:0000256" key="1">
    <source>
        <dbReference type="ARBA" id="ARBA00022741"/>
    </source>
</evidence>
<evidence type="ECO:0000313" key="5">
    <source>
        <dbReference type="Proteomes" id="UP000242084"/>
    </source>
</evidence>
<dbReference type="PANTHER" id="PTHR43158:SF2">
    <property type="entry name" value="SKFA PEPTIDE EXPORT ATP-BINDING PROTEIN SKFE"/>
    <property type="match status" value="1"/>
</dbReference>
<dbReference type="SMART" id="SM00382">
    <property type="entry name" value="AAA"/>
    <property type="match status" value="1"/>
</dbReference>
<proteinExistence type="predicted"/>
<dbReference type="GO" id="GO:0016887">
    <property type="term" value="F:ATP hydrolysis activity"/>
    <property type="evidence" value="ECO:0007669"/>
    <property type="project" value="InterPro"/>
</dbReference>
<dbReference type="InterPro" id="IPR027417">
    <property type="entry name" value="P-loop_NTPase"/>
</dbReference>
<dbReference type="InterPro" id="IPR003593">
    <property type="entry name" value="AAA+_ATPase"/>
</dbReference>
<gene>
    <name evidence="4" type="ORF">SAMEA4384403_00375</name>
</gene>
<keyword evidence="2 4" id="KW-0067">ATP-binding</keyword>
<sequence length="259" mass="29323">MLLNLEHINWIREGKFILKDISWEINDGQHWVLYGLNGAGKSTILDIINAYTAPSSGNFEILDMKQGKKGYSADSIRKQIGYVSSSLFKKMRQEDNAFTTIISGAYASIGVYEDPSEETKDKAKEIADTLGITPYINRRFSTLSQGEQTRVLIGRALMSEPRLLILDEPTNGLDFVAREDLLERIEEIGKDVNGPTMIYVTHHLEEVLPVFKHILLLNNGKVFESGKIHDIVNSENMSRLFNMNVNVTFNNERPILSKM</sequence>
<evidence type="ECO:0000313" key="4">
    <source>
        <dbReference type="EMBL" id="SNV57743.1"/>
    </source>
</evidence>
<dbReference type="AlphaFoldDB" id="A0A239YH71"/>
<dbReference type="SUPFAM" id="SSF52540">
    <property type="entry name" value="P-loop containing nucleoside triphosphate hydrolases"/>
    <property type="match status" value="1"/>
</dbReference>
<keyword evidence="5" id="KW-1185">Reference proteome</keyword>
<keyword evidence="1" id="KW-0547">Nucleotide-binding</keyword>
<protein>
    <submittedName>
        <fullName evidence="4">ABC transporter ATP-binding protein</fullName>
    </submittedName>
</protein>
<dbReference type="InterPro" id="IPR017871">
    <property type="entry name" value="ABC_transporter-like_CS"/>
</dbReference>
<evidence type="ECO:0000259" key="3">
    <source>
        <dbReference type="PROSITE" id="PS50893"/>
    </source>
</evidence>
<dbReference type="Proteomes" id="UP000242084">
    <property type="component" value="Chromosome 1"/>
</dbReference>
<dbReference type="GO" id="GO:0005524">
    <property type="term" value="F:ATP binding"/>
    <property type="evidence" value="ECO:0007669"/>
    <property type="project" value="UniProtKB-KW"/>
</dbReference>
<dbReference type="Gene3D" id="3.40.50.300">
    <property type="entry name" value="P-loop containing nucleotide triphosphate hydrolases"/>
    <property type="match status" value="1"/>
</dbReference>
<name>A0A239YH71_9STAP</name>
<dbReference type="InterPro" id="IPR003439">
    <property type="entry name" value="ABC_transporter-like_ATP-bd"/>
</dbReference>
<dbReference type="PANTHER" id="PTHR43158">
    <property type="entry name" value="SKFA PEPTIDE EXPORT ATP-BINDING PROTEIN SKFE"/>
    <property type="match status" value="1"/>
</dbReference>
<evidence type="ECO:0000256" key="2">
    <source>
        <dbReference type="ARBA" id="ARBA00022840"/>
    </source>
</evidence>
<accession>A0A239YH71</accession>
<dbReference type="RefSeq" id="WP_095085958.1">
    <property type="nucleotide sequence ID" value="NZ_BMDM01000003.1"/>
</dbReference>
<dbReference type="PROSITE" id="PS50893">
    <property type="entry name" value="ABC_TRANSPORTER_2"/>
    <property type="match status" value="1"/>
</dbReference>
<dbReference type="OrthoDB" id="9789994at2"/>
<feature type="domain" description="ABC transporter" evidence="3">
    <location>
        <begin position="3"/>
        <end position="244"/>
    </location>
</feature>